<evidence type="ECO:0000313" key="7">
    <source>
        <dbReference type="EMBL" id="EFH59911.1"/>
    </source>
</evidence>
<evidence type="ECO:0000256" key="6">
    <source>
        <dbReference type="ARBA" id="ARBA00023239"/>
    </source>
</evidence>
<comment type="pathway">
    <text evidence="2">Carbohydrate degradation; glycolysis; D-glyceraldehyde 3-phosphate and glycerone phosphate from D-glucose: step 4/4.</text>
</comment>
<dbReference type="Gramene" id="scaffold_303237.1">
    <property type="protein sequence ID" value="scaffold_303237.1"/>
    <property type="gene ID" value="scaffold_303237.1"/>
</dbReference>
<dbReference type="STRING" id="81972.D7L831"/>
<proteinExistence type="inferred from homology"/>
<organism evidence="8">
    <name type="scientific">Arabidopsis lyrata subsp. lyrata</name>
    <name type="common">Lyre-leaved rock-cress</name>
    <dbReference type="NCBI Taxonomy" id="81972"/>
    <lineage>
        <taxon>Eukaryota</taxon>
        <taxon>Viridiplantae</taxon>
        <taxon>Streptophyta</taxon>
        <taxon>Embryophyta</taxon>
        <taxon>Tracheophyta</taxon>
        <taxon>Spermatophyta</taxon>
        <taxon>Magnoliopsida</taxon>
        <taxon>eudicotyledons</taxon>
        <taxon>Gunneridae</taxon>
        <taxon>Pentapetalae</taxon>
        <taxon>rosids</taxon>
        <taxon>malvids</taxon>
        <taxon>Brassicales</taxon>
        <taxon>Brassicaceae</taxon>
        <taxon>Camelineae</taxon>
        <taxon>Arabidopsis</taxon>
    </lineage>
</organism>
<reference evidence="8" key="1">
    <citation type="journal article" date="2011" name="Nat. Genet.">
        <title>The Arabidopsis lyrata genome sequence and the basis of rapid genome size change.</title>
        <authorList>
            <person name="Hu T.T."/>
            <person name="Pattyn P."/>
            <person name="Bakker E.G."/>
            <person name="Cao J."/>
            <person name="Cheng J.-F."/>
            <person name="Clark R.M."/>
            <person name="Fahlgren N."/>
            <person name="Fawcett J.A."/>
            <person name="Grimwood J."/>
            <person name="Gundlach H."/>
            <person name="Haberer G."/>
            <person name="Hollister J.D."/>
            <person name="Ossowski S."/>
            <person name="Ottilar R.P."/>
            <person name="Salamov A.A."/>
            <person name="Schneeberger K."/>
            <person name="Spannagl M."/>
            <person name="Wang X."/>
            <person name="Yang L."/>
            <person name="Nasrallah M.E."/>
            <person name="Bergelson J."/>
            <person name="Carrington J.C."/>
            <person name="Gaut B.S."/>
            <person name="Schmutz J."/>
            <person name="Mayer K.F.X."/>
            <person name="Van de Peer Y."/>
            <person name="Grigoriev I.V."/>
            <person name="Nordborg M."/>
            <person name="Weigel D."/>
            <person name="Guo Y.-L."/>
        </authorList>
    </citation>
    <scope>NUCLEOTIDE SEQUENCE [LARGE SCALE GENOMIC DNA]</scope>
    <source>
        <strain evidence="8">cv. MN47</strain>
    </source>
</reference>
<dbReference type="EC" id="4.1.2.13" evidence="4"/>
<comment type="similarity">
    <text evidence="3">Belongs to the class I fructose-bisphosphate aldolase family.</text>
</comment>
<evidence type="ECO:0000256" key="2">
    <source>
        <dbReference type="ARBA" id="ARBA00004714"/>
    </source>
</evidence>
<dbReference type="HOGENOM" id="CLU_2149281_0_0_1"/>
<evidence type="ECO:0000256" key="3">
    <source>
        <dbReference type="ARBA" id="ARBA00010387"/>
    </source>
</evidence>
<dbReference type="eggNOG" id="KOG1557">
    <property type="taxonomic scope" value="Eukaryota"/>
</dbReference>
<dbReference type="UniPathway" id="UPA00109">
    <property type="reaction ID" value="UER00183"/>
</dbReference>
<comment type="catalytic activity">
    <reaction evidence="1">
        <text>beta-D-fructose 1,6-bisphosphate = D-glyceraldehyde 3-phosphate + dihydroxyacetone phosphate</text>
        <dbReference type="Rhea" id="RHEA:14729"/>
        <dbReference type="ChEBI" id="CHEBI:32966"/>
        <dbReference type="ChEBI" id="CHEBI:57642"/>
        <dbReference type="ChEBI" id="CHEBI:59776"/>
        <dbReference type="EC" id="4.1.2.13"/>
    </reaction>
</comment>
<keyword evidence="5" id="KW-0324">Glycolysis</keyword>
<evidence type="ECO:0000256" key="1">
    <source>
        <dbReference type="ARBA" id="ARBA00000441"/>
    </source>
</evidence>
<dbReference type="PANTHER" id="PTHR11627">
    <property type="entry name" value="FRUCTOSE-BISPHOSPHATE ALDOLASE"/>
    <property type="match status" value="1"/>
</dbReference>
<dbReference type="AlphaFoldDB" id="D7L831"/>
<dbReference type="InterPro" id="IPR013785">
    <property type="entry name" value="Aldolase_TIM"/>
</dbReference>
<sequence length="112" mass="12800">MDHEVFLSGTLLIINPITYRSTSLLANVSPRLVCGYTFSTLKSRVPEEVHAVFLSSRQSQQETLSIFTAIQSIKASWQVSFYFKNIMLDRTLTAWKGKEENTVTAKEAFFRM</sequence>
<dbReference type="GO" id="GO:0004332">
    <property type="term" value="F:fructose-bisphosphate aldolase activity"/>
    <property type="evidence" value="ECO:0007669"/>
    <property type="project" value="UniProtKB-EC"/>
</dbReference>
<protein>
    <recommendedName>
        <fullName evidence="4">fructose-bisphosphate aldolase</fullName>
        <ecNumber evidence="4">4.1.2.13</ecNumber>
    </recommendedName>
</protein>
<evidence type="ECO:0000313" key="8">
    <source>
        <dbReference type="Proteomes" id="UP000008694"/>
    </source>
</evidence>
<dbReference type="Gene3D" id="3.20.20.70">
    <property type="entry name" value="Aldolase class I"/>
    <property type="match status" value="1"/>
</dbReference>
<evidence type="ECO:0000256" key="4">
    <source>
        <dbReference type="ARBA" id="ARBA00013068"/>
    </source>
</evidence>
<dbReference type="Proteomes" id="UP000008694">
    <property type="component" value="Unassembled WGS sequence"/>
</dbReference>
<name>D7L831_ARALL</name>
<dbReference type="SUPFAM" id="SSF51569">
    <property type="entry name" value="Aldolase"/>
    <property type="match status" value="1"/>
</dbReference>
<gene>
    <name evidence="7" type="ORF">ARALYDRAFT_899267</name>
</gene>
<dbReference type="Pfam" id="PF00274">
    <property type="entry name" value="Glycolytic"/>
    <property type="match status" value="1"/>
</dbReference>
<keyword evidence="8" id="KW-1185">Reference proteome</keyword>
<evidence type="ECO:0000256" key="5">
    <source>
        <dbReference type="ARBA" id="ARBA00023152"/>
    </source>
</evidence>
<dbReference type="EMBL" id="GL348715">
    <property type="protein sequence ID" value="EFH59911.1"/>
    <property type="molecule type" value="Genomic_DNA"/>
</dbReference>
<dbReference type="InterPro" id="IPR000741">
    <property type="entry name" value="FBA_I"/>
</dbReference>
<dbReference type="GO" id="GO:0006096">
    <property type="term" value="P:glycolytic process"/>
    <property type="evidence" value="ECO:0007669"/>
    <property type="project" value="UniProtKB-UniPathway"/>
</dbReference>
<accession>D7L831</accession>
<keyword evidence="6" id="KW-0456">Lyase</keyword>